<evidence type="ECO:0000313" key="2">
    <source>
        <dbReference type="RefSeq" id="XP_025022180.1"/>
    </source>
</evidence>
<dbReference type="CTD" id="54539"/>
<name>A0A9F5IE10_PYTBI</name>
<dbReference type="AlphaFoldDB" id="A0A9F5IE10"/>
<dbReference type="GeneID" id="103049332"/>
<protein>
    <submittedName>
        <fullName evidence="2">NADH dehydrogenase [ubiquinone] 1 beta subcomplex subunit 11, mitochondrial isoform X2</fullName>
    </submittedName>
</protein>
<evidence type="ECO:0000313" key="1">
    <source>
        <dbReference type="Proteomes" id="UP000695026"/>
    </source>
</evidence>
<proteinExistence type="predicted"/>
<dbReference type="Proteomes" id="UP000695026">
    <property type="component" value="Unplaced"/>
</dbReference>
<keyword evidence="1" id="KW-1185">Reference proteome</keyword>
<sequence>MAALRRVAGLQRLLGLPVRAVSSGRTANSTVSARIPPASRPLEVVEWHPMEKEKEKSPFVKDLCTVHSWRDGKISAMAIML</sequence>
<reference evidence="2" key="1">
    <citation type="submission" date="2025-08" db="UniProtKB">
        <authorList>
            <consortium name="RefSeq"/>
        </authorList>
    </citation>
    <scope>IDENTIFICATION</scope>
    <source>
        <tissue evidence="2">Liver</tissue>
    </source>
</reference>
<gene>
    <name evidence="2" type="primary">NDUFB11</name>
</gene>
<accession>A0A9F5IE10</accession>
<dbReference type="RefSeq" id="XP_025022180.1">
    <property type="nucleotide sequence ID" value="XM_025166412.1"/>
</dbReference>
<organism evidence="1 2">
    <name type="scientific">Python bivittatus</name>
    <name type="common">Burmese python</name>
    <name type="synonym">Python molurus bivittatus</name>
    <dbReference type="NCBI Taxonomy" id="176946"/>
    <lineage>
        <taxon>Eukaryota</taxon>
        <taxon>Metazoa</taxon>
        <taxon>Chordata</taxon>
        <taxon>Craniata</taxon>
        <taxon>Vertebrata</taxon>
        <taxon>Euteleostomi</taxon>
        <taxon>Lepidosauria</taxon>
        <taxon>Squamata</taxon>
        <taxon>Bifurcata</taxon>
        <taxon>Unidentata</taxon>
        <taxon>Episquamata</taxon>
        <taxon>Toxicofera</taxon>
        <taxon>Serpentes</taxon>
        <taxon>Henophidia</taxon>
        <taxon>Pythonidae</taxon>
        <taxon>Python</taxon>
    </lineage>
</organism>